<dbReference type="EMBL" id="BPVZ01002652">
    <property type="protein sequence ID" value="GKV53993.1"/>
    <property type="molecule type" value="Genomic_DNA"/>
</dbReference>
<feature type="non-terminal residue" evidence="6">
    <location>
        <position position="1"/>
    </location>
</feature>
<dbReference type="Gene3D" id="1.10.510.10">
    <property type="entry name" value="Transferase(Phosphotransferase) domain 1"/>
    <property type="match status" value="1"/>
</dbReference>
<comment type="caution">
    <text evidence="6">The sequence shown here is derived from an EMBL/GenBank/DDBJ whole genome shotgun (WGS) entry which is preliminary data.</text>
</comment>
<name>A0AAV5MYS0_9ROSI</name>
<evidence type="ECO:0000256" key="1">
    <source>
        <dbReference type="ARBA" id="ARBA00004193"/>
    </source>
</evidence>
<organism evidence="6 7">
    <name type="scientific">Rubroshorea leprosula</name>
    <dbReference type="NCBI Taxonomy" id="152421"/>
    <lineage>
        <taxon>Eukaryota</taxon>
        <taxon>Viridiplantae</taxon>
        <taxon>Streptophyta</taxon>
        <taxon>Embryophyta</taxon>
        <taxon>Tracheophyta</taxon>
        <taxon>Spermatophyta</taxon>
        <taxon>Magnoliopsida</taxon>
        <taxon>eudicotyledons</taxon>
        <taxon>Gunneridae</taxon>
        <taxon>Pentapetalae</taxon>
        <taxon>rosids</taxon>
        <taxon>malvids</taxon>
        <taxon>Malvales</taxon>
        <taxon>Dipterocarpaceae</taxon>
        <taxon>Rubroshorea</taxon>
    </lineage>
</organism>
<dbReference type="AlphaFoldDB" id="A0AAV5MYS0"/>
<dbReference type="Pfam" id="PF07714">
    <property type="entry name" value="PK_Tyr_Ser-Thr"/>
    <property type="match status" value="1"/>
</dbReference>
<dbReference type="GO" id="GO:0005524">
    <property type="term" value="F:ATP binding"/>
    <property type="evidence" value="ECO:0007669"/>
    <property type="project" value="InterPro"/>
</dbReference>
<keyword evidence="7" id="KW-1185">Reference proteome</keyword>
<gene>
    <name evidence="6" type="ORF">SLEP1_g60503</name>
</gene>
<evidence type="ECO:0000313" key="7">
    <source>
        <dbReference type="Proteomes" id="UP001054252"/>
    </source>
</evidence>
<dbReference type="PANTHER" id="PTHR47985:SF44">
    <property type="entry name" value="SERINE_THREONINE-PROTEIN KINASE PBS1"/>
    <property type="match status" value="1"/>
</dbReference>
<dbReference type="InterPro" id="IPR001245">
    <property type="entry name" value="Ser-Thr/Tyr_kinase_cat_dom"/>
</dbReference>
<dbReference type="PROSITE" id="PS50011">
    <property type="entry name" value="PROTEIN_KINASE_DOM"/>
    <property type="match status" value="1"/>
</dbReference>
<feature type="domain" description="Protein kinase" evidence="5">
    <location>
        <begin position="1"/>
        <end position="152"/>
    </location>
</feature>
<comment type="subcellular location">
    <subcellularLocation>
        <location evidence="1">Cell membrane</location>
        <topology evidence="1">Lipid-anchor</topology>
    </subcellularLocation>
</comment>
<dbReference type="PANTHER" id="PTHR47985">
    <property type="entry name" value="OS07G0668900 PROTEIN"/>
    <property type="match status" value="1"/>
</dbReference>
<dbReference type="SUPFAM" id="SSF56112">
    <property type="entry name" value="Protein kinase-like (PK-like)"/>
    <property type="match status" value="1"/>
</dbReference>
<dbReference type="GO" id="GO:0005886">
    <property type="term" value="C:plasma membrane"/>
    <property type="evidence" value="ECO:0007669"/>
    <property type="project" value="UniProtKB-SubCell"/>
</dbReference>
<accession>A0AAV5MYS0</accession>
<protein>
    <recommendedName>
        <fullName evidence="5">Protein kinase domain-containing protein</fullName>
    </recommendedName>
</protein>
<evidence type="ECO:0000259" key="5">
    <source>
        <dbReference type="PROSITE" id="PS50011"/>
    </source>
</evidence>
<dbReference type="InterPro" id="IPR011009">
    <property type="entry name" value="Kinase-like_dom_sf"/>
</dbReference>
<dbReference type="Proteomes" id="UP001054252">
    <property type="component" value="Unassembled WGS sequence"/>
</dbReference>
<keyword evidence="3" id="KW-0472">Membrane</keyword>
<keyword evidence="2" id="KW-0723">Serine/threonine-protein kinase</keyword>
<dbReference type="InterPro" id="IPR000719">
    <property type="entry name" value="Prot_kinase_dom"/>
</dbReference>
<evidence type="ECO:0000256" key="2">
    <source>
        <dbReference type="ARBA" id="ARBA00022527"/>
    </source>
</evidence>
<keyword evidence="2" id="KW-0808">Transferase</keyword>
<evidence type="ECO:0000313" key="6">
    <source>
        <dbReference type="EMBL" id="GKV53993.1"/>
    </source>
</evidence>
<proteinExistence type="predicted"/>
<dbReference type="GO" id="GO:0004674">
    <property type="term" value="F:protein serine/threonine kinase activity"/>
    <property type="evidence" value="ECO:0007669"/>
    <property type="project" value="UniProtKB-KW"/>
</dbReference>
<sequence>QFLTEVQLLSQLHHQHLVSLIGFCYEGNGRILVHEYMKHGTLRDYLQGREFDPLPWKQRLLICKGAAQGLHYLHTGAKYAVIHRDIRSSHILLDETWTARLSDFGLSKMGPLSLSKSLIRLQSKVVGTQGILAPEYARHGELTEKAIYTYLV</sequence>
<keyword evidence="2" id="KW-0418">Kinase</keyword>
<evidence type="ECO:0000256" key="4">
    <source>
        <dbReference type="ARBA" id="ARBA00023288"/>
    </source>
</evidence>
<keyword evidence="4" id="KW-0449">Lipoprotein</keyword>
<evidence type="ECO:0000256" key="3">
    <source>
        <dbReference type="ARBA" id="ARBA00023136"/>
    </source>
</evidence>
<reference evidence="6 7" key="1">
    <citation type="journal article" date="2021" name="Commun. Biol.">
        <title>The genome of Shorea leprosula (Dipterocarpaceae) highlights the ecological relevance of drought in aseasonal tropical rainforests.</title>
        <authorList>
            <person name="Ng K.K.S."/>
            <person name="Kobayashi M.J."/>
            <person name="Fawcett J.A."/>
            <person name="Hatakeyama M."/>
            <person name="Paape T."/>
            <person name="Ng C.H."/>
            <person name="Ang C.C."/>
            <person name="Tnah L.H."/>
            <person name="Lee C.T."/>
            <person name="Nishiyama T."/>
            <person name="Sese J."/>
            <person name="O'Brien M.J."/>
            <person name="Copetti D."/>
            <person name="Mohd Noor M.I."/>
            <person name="Ong R.C."/>
            <person name="Putra M."/>
            <person name="Sireger I.Z."/>
            <person name="Indrioko S."/>
            <person name="Kosugi Y."/>
            <person name="Izuno A."/>
            <person name="Isagi Y."/>
            <person name="Lee S.L."/>
            <person name="Shimizu K.K."/>
        </authorList>
    </citation>
    <scope>NUCLEOTIDE SEQUENCE [LARGE SCALE GENOMIC DNA]</scope>
    <source>
        <strain evidence="6">214</strain>
    </source>
</reference>